<dbReference type="GO" id="GO:0016020">
    <property type="term" value="C:membrane"/>
    <property type="evidence" value="ECO:0007669"/>
    <property type="project" value="UniProtKB-SubCell"/>
</dbReference>
<dbReference type="Pfam" id="PF01553">
    <property type="entry name" value="Acyltransferase"/>
    <property type="match status" value="1"/>
</dbReference>
<dbReference type="OrthoDB" id="9806880at2"/>
<keyword evidence="3" id="KW-0812">Transmembrane</keyword>
<keyword evidence="5" id="KW-0443">Lipid metabolism</keyword>
<feature type="domain" description="Phospholipid/glycerol acyltransferase" evidence="8">
    <location>
        <begin position="66"/>
        <end position="185"/>
    </location>
</feature>
<proteinExistence type="predicted"/>
<evidence type="ECO:0000256" key="6">
    <source>
        <dbReference type="ARBA" id="ARBA00023136"/>
    </source>
</evidence>
<evidence type="ECO:0000313" key="9">
    <source>
        <dbReference type="EMBL" id="TBW36414.1"/>
    </source>
</evidence>
<accession>A0A4Q9VNT1</accession>
<dbReference type="PANTHER" id="PTHR23063">
    <property type="entry name" value="PHOSPHOLIPID ACYLTRANSFERASE"/>
    <property type="match status" value="1"/>
</dbReference>
<evidence type="ECO:0000256" key="7">
    <source>
        <dbReference type="ARBA" id="ARBA00023315"/>
    </source>
</evidence>
<keyword evidence="4" id="KW-1133">Transmembrane helix</keyword>
<keyword evidence="7 9" id="KW-0012">Acyltransferase</keyword>
<evidence type="ECO:0000256" key="2">
    <source>
        <dbReference type="ARBA" id="ARBA00022679"/>
    </source>
</evidence>
<comment type="subcellular location">
    <subcellularLocation>
        <location evidence="1">Membrane</location>
    </subcellularLocation>
</comment>
<reference evidence="9 10" key="1">
    <citation type="submission" date="2019-02" db="EMBL/GenBank/DDBJ databases">
        <title>Siculibacillus lacustris gen. nov., sp. nov., a new rosette-forming bacterium isolated from a freshwater crater lake (Lake St. Ana, Romania).</title>
        <authorList>
            <person name="Felfoldi T."/>
            <person name="Marton Z."/>
            <person name="Szabo A."/>
            <person name="Mentes A."/>
            <person name="Boka K."/>
            <person name="Marialigeti K."/>
            <person name="Mathe I."/>
            <person name="Koncz M."/>
            <person name="Schumann P."/>
            <person name="Toth E."/>
        </authorList>
    </citation>
    <scope>NUCLEOTIDE SEQUENCE [LARGE SCALE GENOMIC DNA]</scope>
    <source>
        <strain evidence="9 10">SA-279</strain>
    </source>
</reference>
<evidence type="ECO:0000256" key="3">
    <source>
        <dbReference type="ARBA" id="ARBA00022692"/>
    </source>
</evidence>
<evidence type="ECO:0000259" key="8">
    <source>
        <dbReference type="SMART" id="SM00563"/>
    </source>
</evidence>
<evidence type="ECO:0000256" key="1">
    <source>
        <dbReference type="ARBA" id="ARBA00004370"/>
    </source>
</evidence>
<name>A0A4Q9VNT1_9HYPH</name>
<dbReference type="GO" id="GO:0006629">
    <property type="term" value="P:lipid metabolic process"/>
    <property type="evidence" value="ECO:0007669"/>
    <property type="project" value="UniProtKB-KW"/>
</dbReference>
<keyword evidence="10" id="KW-1185">Reference proteome</keyword>
<dbReference type="SMART" id="SM00563">
    <property type="entry name" value="PlsC"/>
    <property type="match status" value="1"/>
</dbReference>
<dbReference type="Proteomes" id="UP000292781">
    <property type="component" value="Unassembled WGS sequence"/>
</dbReference>
<evidence type="ECO:0000313" key="10">
    <source>
        <dbReference type="Proteomes" id="UP000292781"/>
    </source>
</evidence>
<evidence type="ECO:0000256" key="4">
    <source>
        <dbReference type="ARBA" id="ARBA00022989"/>
    </source>
</evidence>
<comment type="caution">
    <text evidence="9">The sequence shown here is derived from an EMBL/GenBank/DDBJ whole genome shotgun (WGS) entry which is preliminary data.</text>
</comment>
<organism evidence="9 10">
    <name type="scientific">Siculibacillus lacustris</name>
    <dbReference type="NCBI Taxonomy" id="1549641"/>
    <lineage>
        <taxon>Bacteria</taxon>
        <taxon>Pseudomonadati</taxon>
        <taxon>Pseudomonadota</taxon>
        <taxon>Alphaproteobacteria</taxon>
        <taxon>Hyphomicrobiales</taxon>
        <taxon>Ancalomicrobiaceae</taxon>
        <taxon>Siculibacillus</taxon>
    </lineage>
</organism>
<sequence length="260" mass="27930">MIRVVAVLALLRLAAITVAALPVQWVALRLGSSLADRLPVWWHRRALATLGVRVTPRGTPSSERPLLITANHASWLDISVIGSLGPVSFVAKSEVATWPVFGLLAKLQRCVFVDRTRRSATGRTAGELGDRLAAGDPMVLFPEGTSSPGDGVLPFRSALLGAARAAILDSGHTRVVVQPMAVVYTRIGGMPIGRADRHRVAWYGDMDLIGHLWGVCIAGGLDVEVVWGEPQIFEATTDRKALAATLETSVRDQLRAVLRP</sequence>
<dbReference type="GO" id="GO:0016746">
    <property type="term" value="F:acyltransferase activity"/>
    <property type="evidence" value="ECO:0007669"/>
    <property type="project" value="UniProtKB-KW"/>
</dbReference>
<dbReference type="RefSeq" id="WP_131310171.1">
    <property type="nucleotide sequence ID" value="NZ_SJFN01000020.1"/>
</dbReference>
<keyword evidence="2 9" id="KW-0808">Transferase</keyword>
<dbReference type="CDD" id="cd07989">
    <property type="entry name" value="LPLAT_AGPAT-like"/>
    <property type="match status" value="1"/>
</dbReference>
<protein>
    <submittedName>
        <fullName evidence="9">1-acyl-sn-glycerol-3-phosphate acyltransferase</fullName>
    </submittedName>
</protein>
<dbReference type="InterPro" id="IPR002123">
    <property type="entry name" value="Plipid/glycerol_acylTrfase"/>
</dbReference>
<dbReference type="SUPFAM" id="SSF69593">
    <property type="entry name" value="Glycerol-3-phosphate (1)-acyltransferase"/>
    <property type="match status" value="1"/>
</dbReference>
<keyword evidence="6" id="KW-0472">Membrane</keyword>
<evidence type="ECO:0000256" key="5">
    <source>
        <dbReference type="ARBA" id="ARBA00023098"/>
    </source>
</evidence>
<dbReference type="PANTHER" id="PTHR23063:SF52">
    <property type="entry name" value="LYSOPHOSPHATIDYLCHOLINE ACYLTRANSFERASE"/>
    <property type="match status" value="1"/>
</dbReference>
<gene>
    <name evidence="9" type="ORF">EYW49_13800</name>
</gene>
<dbReference type="AlphaFoldDB" id="A0A4Q9VNT1"/>
<dbReference type="EMBL" id="SJFN01000020">
    <property type="protein sequence ID" value="TBW36414.1"/>
    <property type="molecule type" value="Genomic_DNA"/>
</dbReference>